<dbReference type="AlphaFoldDB" id="A0A544BQ53"/>
<reference evidence="1 2" key="1">
    <citation type="submission" date="2019-07" db="EMBL/GenBank/DDBJ databases">
        <title>Phenotypic and genotypic antimicrobial resistance traits of Vibrio cholerae non-O1/non-O139 isolated from a large Austrian lake frequently associated with cases of infection.</title>
        <authorList>
            <person name="Lepuschitz S."/>
            <person name="Baron S."/>
            <person name="Larvor E."/>
            <person name="Granier S."/>
            <person name="Pretzer C."/>
            <person name="Mach R.L."/>
            <person name="Farnleitner A.H."/>
            <person name="Ruppitsch W."/>
            <person name="Pleininger S."/>
            <person name="Indra A."/>
            <person name="Kirschner A.K.T."/>
        </authorList>
    </citation>
    <scope>NUCLEOTIDE SEQUENCE [LARGE SCALE GENOMIC DNA]</scope>
    <source>
        <strain evidence="1 2">A12JL36W90</strain>
    </source>
</reference>
<sequence length="109" mass="11941">MEIGVDKLKAVVGLATDKIATILIQGIAGSDLSMSNFSYTYDVLVEREHISLAIQYSAQEVLKTSYFYTLTGSESGSLNISLSDTNGENVLSLDFNANYDFSRAIEHYS</sequence>
<comment type="caution">
    <text evidence="1">The sequence shown here is derived from an EMBL/GenBank/DDBJ whole genome shotgun (WGS) entry which is preliminary data.</text>
</comment>
<name>A0A544BQ53_VIBCL</name>
<dbReference type="Proteomes" id="UP000319979">
    <property type="component" value="Unassembled WGS sequence"/>
</dbReference>
<evidence type="ECO:0000313" key="2">
    <source>
        <dbReference type="Proteomes" id="UP000319979"/>
    </source>
</evidence>
<proteinExistence type="predicted"/>
<organism evidence="1 2">
    <name type="scientific">Vibrio cholerae</name>
    <dbReference type="NCBI Taxonomy" id="666"/>
    <lineage>
        <taxon>Bacteria</taxon>
        <taxon>Pseudomonadati</taxon>
        <taxon>Pseudomonadota</taxon>
        <taxon>Gammaproteobacteria</taxon>
        <taxon>Vibrionales</taxon>
        <taxon>Vibrionaceae</taxon>
        <taxon>Vibrio</taxon>
    </lineage>
</organism>
<accession>A0A544BQ53</accession>
<evidence type="ECO:0000313" key="1">
    <source>
        <dbReference type="EMBL" id="TQP08485.1"/>
    </source>
</evidence>
<dbReference type="RefSeq" id="WP_142565515.1">
    <property type="nucleotide sequence ID" value="NZ_VIOI01000067.1"/>
</dbReference>
<dbReference type="EMBL" id="VIOS01000142">
    <property type="protein sequence ID" value="TQP08485.1"/>
    <property type="molecule type" value="Genomic_DNA"/>
</dbReference>
<protein>
    <submittedName>
        <fullName evidence="1">Uncharacterized protein</fullName>
    </submittedName>
</protein>
<gene>
    <name evidence="1" type="ORF">FLM02_18770</name>
</gene>